<dbReference type="Pfam" id="PF05523">
    <property type="entry name" value="FdtA"/>
    <property type="match status" value="1"/>
</dbReference>
<reference evidence="2 3" key="1">
    <citation type="submission" date="2019-08" db="EMBL/GenBank/DDBJ databases">
        <title>Formosa sediminis sp. nov., isolated from marine sediment.</title>
        <authorList>
            <person name="Cao W.R."/>
        </authorList>
    </citation>
    <scope>NUCLEOTIDE SEQUENCE [LARGE SCALE GENOMIC DNA]</scope>
    <source>
        <strain evidence="2 3">1494</strain>
    </source>
</reference>
<keyword evidence="3" id="KW-1185">Reference proteome</keyword>
<dbReference type="AlphaFoldDB" id="A0A5D0GHD4"/>
<evidence type="ECO:0000313" key="2">
    <source>
        <dbReference type="EMBL" id="TYA58293.1"/>
    </source>
</evidence>
<proteinExistence type="predicted"/>
<gene>
    <name evidence="2" type="ORF">FVF61_03715</name>
</gene>
<dbReference type="InterPro" id="IPR014710">
    <property type="entry name" value="RmlC-like_jellyroll"/>
</dbReference>
<sequence>MESKKTTLESIKIIEIPKIEDKKGRGNLSVIEKDSIPFAVKRVYYLYDVPSNAYRGGHAHKNLFQFLIALSGSFDVVLDDGIKKTTITLNKPNKGLLIPKGIWRELENFSSGSVCLVLASEEYDEEDYIRKYKQFLKYKG</sequence>
<dbReference type="OrthoDB" id="9795513at2"/>
<organism evidence="2 3">
    <name type="scientific">Formosa maritima</name>
    <dbReference type="NCBI Taxonomy" id="2592046"/>
    <lineage>
        <taxon>Bacteria</taxon>
        <taxon>Pseudomonadati</taxon>
        <taxon>Bacteroidota</taxon>
        <taxon>Flavobacteriia</taxon>
        <taxon>Flavobacteriales</taxon>
        <taxon>Flavobacteriaceae</taxon>
        <taxon>Formosa</taxon>
    </lineage>
</organism>
<dbReference type="RefSeq" id="WP_148453497.1">
    <property type="nucleotide sequence ID" value="NZ_VSFC01000019.1"/>
</dbReference>
<dbReference type="InterPro" id="IPR011051">
    <property type="entry name" value="RmlC_Cupin_sf"/>
</dbReference>
<dbReference type="EMBL" id="VSFC01000019">
    <property type="protein sequence ID" value="TYA58293.1"/>
    <property type="molecule type" value="Genomic_DNA"/>
</dbReference>
<evidence type="ECO:0000259" key="1">
    <source>
        <dbReference type="Pfam" id="PF05523"/>
    </source>
</evidence>
<dbReference type="CDD" id="cd20292">
    <property type="entry name" value="cupin_QdtA-like"/>
    <property type="match status" value="1"/>
</dbReference>
<dbReference type="InterPro" id="IPR008894">
    <property type="entry name" value="QdtA_cupin_dom"/>
</dbReference>
<protein>
    <submittedName>
        <fullName evidence="2">WxcM-like domain-containing protein</fullName>
    </submittedName>
</protein>
<name>A0A5D0GHD4_9FLAO</name>
<dbReference type="Gene3D" id="2.60.120.10">
    <property type="entry name" value="Jelly Rolls"/>
    <property type="match status" value="1"/>
</dbReference>
<dbReference type="SUPFAM" id="SSF51182">
    <property type="entry name" value="RmlC-like cupins"/>
    <property type="match status" value="1"/>
</dbReference>
<comment type="caution">
    <text evidence="2">The sequence shown here is derived from an EMBL/GenBank/DDBJ whole genome shotgun (WGS) entry which is preliminary data.</text>
</comment>
<feature type="domain" description="Sugar 3,4-ketoisomerase QdtA cupin" evidence="1">
    <location>
        <begin position="11"/>
        <end position="139"/>
    </location>
</feature>
<evidence type="ECO:0000313" key="3">
    <source>
        <dbReference type="Proteomes" id="UP000324550"/>
    </source>
</evidence>
<accession>A0A5D0GHD4</accession>
<dbReference type="Proteomes" id="UP000324550">
    <property type="component" value="Unassembled WGS sequence"/>
</dbReference>